<evidence type="ECO:0000259" key="3">
    <source>
        <dbReference type="Pfam" id="PF14295"/>
    </source>
</evidence>
<keyword evidence="2" id="KW-0472">Membrane</keyword>
<dbReference type="InterPro" id="IPR003609">
    <property type="entry name" value="Pan_app"/>
</dbReference>
<feature type="domain" description="Apple" evidence="3">
    <location>
        <begin position="204"/>
        <end position="229"/>
    </location>
</feature>
<evidence type="ECO:0000313" key="4">
    <source>
        <dbReference type="EMBL" id="KAL3767902.1"/>
    </source>
</evidence>
<dbReference type="EMBL" id="JALLPJ020001356">
    <property type="protein sequence ID" value="KAL3767902.1"/>
    <property type="molecule type" value="Genomic_DNA"/>
</dbReference>
<dbReference type="AlphaFoldDB" id="A0ABD3N045"/>
<feature type="compositionally biased region" description="Polar residues" evidence="1">
    <location>
        <begin position="7"/>
        <end position="16"/>
    </location>
</feature>
<accession>A0ABD3N045</accession>
<evidence type="ECO:0000313" key="5">
    <source>
        <dbReference type="Proteomes" id="UP001530400"/>
    </source>
</evidence>
<name>A0ABD3N045_9STRA</name>
<feature type="domain" description="Apple" evidence="3">
    <location>
        <begin position="95"/>
        <end position="128"/>
    </location>
</feature>
<organism evidence="4 5">
    <name type="scientific">Cyclotella atomus</name>
    <dbReference type="NCBI Taxonomy" id="382360"/>
    <lineage>
        <taxon>Eukaryota</taxon>
        <taxon>Sar</taxon>
        <taxon>Stramenopiles</taxon>
        <taxon>Ochrophyta</taxon>
        <taxon>Bacillariophyta</taxon>
        <taxon>Coscinodiscophyceae</taxon>
        <taxon>Thalassiosirophycidae</taxon>
        <taxon>Stephanodiscales</taxon>
        <taxon>Stephanodiscaceae</taxon>
        <taxon>Cyclotella</taxon>
    </lineage>
</organism>
<keyword evidence="2" id="KW-1133">Transmembrane helix</keyword>
<dbReference type="Pfam" id="PF14295">
    <property type="entry name" value="PAN_4"/>
    <property type="match status" value="2"/>
</dbReference>
<sequence>MMKRSSIWKTPPQSVQSSSDDDKYSRHGVHMNRVRCAIFAVIVMICLAAVRLAMFFDKDTKLRPVKLVVPASESIPQCESQPWKPNEDMRGKCPGDLKPFASAKTVSECATTCCSDPKCITWQYRKDTGCLQGGDVRLGMEKDGVSAWCSDHPPRRWKGQYLYKKGGKEEEDAEIRRKGCDASTWNPNEQVGQCFGLGDVKKNVSGSAEECRSACCKDEKCRAWQWNADLGCFYASHMFSCQGDGDPVQFEPFVGRRKLMANRKYIDINDKPWVMTL</sequence>
<evidence type="ECO:0000256" key="1">
    <source>
        <dbReference type="SAM" id="MobiDB-lite"/>
    </source>
</evidence>
<feature type="transmembrane region" description="Helical" evidence="2">
    <location>
        <begin position="36"/>
        <end position="56"/>
    </location>
</feature>
<keyword evidence="2" id="KW-0812">Transmembrane</keyword>
<feature type="region of interest" description="Disordered" evidence="1">
    <location>
        <begin position="1"/>
        <end position="25"/>
    </location>
</feature>
<keyword evidence="5" id="KW-1185">Reference proteome</keyword>
<gene>
    <name evidence="4" type="ORF">ACHAWO_001798</name>
</gene>
<protein>
    <recommendedName>
        <fullName evidence="3">Apple domain-containing protein</fullName>
    </recommendedName>
</protein>
<comment type="caution">
    <text evidence="4">The sequence shown here is derived from an EMBL/GenBank/DDBJ whole genome shotgun (WGS) entry which is preliminary data.</text>
</comment>
<proteinExistence type="predicted"/>
<reference evidence="4 5" key="1">
    <citation type="submission" date="2024-10" db="EMBL/GenBank/DDBJ databases">
        <title>Updated reference genomes for cyclostephanoid diatoms.</title>
        <authorList>
            <person name="Roberts W.R."/>
            <person name="Alverson A.J."/>
        </authorList>
    </citation>
    <scope>NUCLEOTIDE SEQUENCE [LARGE SCALE GENOMIC DNA]</scope>
    <source>
        <strain evidence="4 5">AJA010-31</strain>
    </source>
</reference>
<dbReference type="Proteomes" id="UP001530400">
    <property type="component" value="Unassembled WGS sequence"/>
</dbReference>
<evidence type="ECO:0000256" key="2">
    <source>
        <dbReference type="SAM" id="Phobius"/>
    </source>
</evidence>